<feature type="region of interest" description="Disordered" evidence="1">
    <location>
        <begin position="35"/>
        <end position="63"/>
    </location>
</feature>
<evidence type="ECO:0000256" key="1">
    <source>
        <dbReference type="SAM" id="MobiDB-lite"/>
    </source>
</evidence>
<protein>
    <recommendedName>
        <fullName evidence="4">Secreted protein</fullName>
    </recommendedName>
</protein>
<feature type="compositionally biased region" description="Polar residues" evidence="1">
    <location>
        <begin position="53"/>
        <end position="63"/>
    </location>
</feature>
<reference evidence="2 3" key="1">
    <citation type="submission" date="2024-12" db="EMBL/GenBank/DDBJ databases">
        <authorList>
            <person name="Lee Y."/>
        </authorList>
    </citation>
    <scope>NUCLEOTIDE SEQUENCE [LARGE SCALE GENOMIC DNA]</scope>
    <source>
        <strain evidence="2 3">03SUJ4</strain>
    </source>
</reference>
<keyword evidence="3" id="KW-1185">Reference proteome</keyword>
<name>A0ABW9KJY3_9BACT</name>
<dbReference type="EMBL" id="JBJYXY010000001">
    <property type="protein sequence ID" value="MFN2975518.1"/>
    <property type="molecule type" value="Genomic_DNA"/>
</dbReference>
<comment type="caution">
    <text evidence="2">The sequence shown here is derived from an EMBL/GenBank/DDBJ whole genome shotgun (WGS) entry which is preliminary data.</text>
</comment>
<accession>A0ABW9KJY3</accession>
<organism evidence="2 3">
    <name type="scientific">Terriglobus aquaticus</name>
    <dbReference type="NCBI Taxonomy" id="940139"/>
    <lineage>
        <taxon>Bacteria</taxon>
        <taxon>Pseudomonadati</taxon>
        <taxon>Acidobacteriota</taxon>
        <taxon>Terriglobia</taxon>
        <taxon>Terriglobales</taxon>
        <taxon>Acidobacteriaceae</taxon>
        <taxon>Terriglobus</taxon>
    </lineage>
</organism>
<evidence type="ECO:0000313" key="2">
    <source>
        <dbReference type="EMBL" id="MFN2975518.1"/>
    </source>
</evidence>
<proteinExistence type="predicted"/>
<dbReference type="RefSeq" id="WP_263412958.1">
    <property type="nucleotide sequence ID" value="NZ_BAABBH010000001.1"/>
</dbReference>
<evidence type="ECO:0008006" key="4">
    <source>
        <dbReference type="Google" id="ProtNLM"/>
    </source>
</evidence>
<evidence type="ECO:0000313" key="3">
    <source>
        <dbReference type="Proteomes" id="UP001634747"/>
    </source>
</evidence>
<sequence length="162" mass="17349">MAKRIVAAFILLAVLAASYWAYQRHQLAARLRNGDVTTSEVRDSDGDIAHATPSRSDTPGTINTEPVAAAKTRNASTQSASLSQLQSEATAAIDNVAAPATDTEAPNAPNGARFAGSGRFQIYRQGNLTWRVNTDDGSSCILFATDQEWRKPIVYNHGCPNS</sequence>
<gene>
    <name evidence="2" type="ORF">ACK2TP_07065</name>
</gene>
<dbReference type="Proteomes" id="UP001634747">
    <property type="component" value="Unassembled WGS sequence"/>
</dbReference>